<dbReference type="InterPro" id="IPR018289">
    <property type="entry name" value="MULE_transposase_dom"/>
</dbReference>
<organism evidence="4 5">
    <name type="scientific">Micractinium conductrix</name>
    <dbReference type="NCBI Taxonomy" id="554055"/>
    <lineage>
        <taxon>Eukaryota</taxon>
        <taxon>Viridiplantae</taxon>
        <taxon>Chlorophyta</taxon>
        <taxon>core chlorophytes</taxon>
        <taxon>Trebouxiophyceae</taxon>
        <taxon>Chlorellales</taxon>
        <taxon>Chlorellaceae</taxon>
        <taxon>Chlorella clade</taxon>
        <taxon>Micractinium</taxon>
    </lineage>
</organism>
<dbReference type="PANTHER" id="PTHR33977">
    <property type="entry name" value="ZINC ION BINDING PROTEIN"/>
    <property type="match status" value="1"/>
</dbReference>
<dbReference type="PROSITE" id="PS50966">
    <property type="entry name" value="ZF_SWIM"/>
    <property type="match status" value="1"/>
</dbReference>
<sequence length="639" mass="70524">MPGLQFCSRCVEHLLTGQFKGPAYKTCIACQPTCVTIARPDKLTFSTEEDFQAHVAACEDDANADLLQDKSDGMGSKKRLYMEGSHKNGCSWRLNASTGMDGSITATQSGAHATDGDCPCGSMAHARRLSPATKDWIANLLDLCVSKDRIYEFCLHPERMPKGFPRPPPGEGPRWVPTWPQLGSLEQRHRAAARLDPDDQAAVAKFIAEHGALPPGEAHTVYTAGAADVLYHQEFICKCYGDNSGTKKCQQKGCQPFMLVIQSPWQRTMVRQLAATGHLDCVGMDATFQVTRYRWGLHALVGPDTFGEAVPLAYCITSSETWEPITKFLDVVKGANPQLSPRVIVIDKSNTEIRAIKQSVLGRSAEIRICFFHIMQAWQRYLKRSEHGLTSEQQATILRLVRAVKLASTKKKYEKQMTQLQNLLKAEKATALLSSLKSEWHTGDMRNYWCNAFRKQRTRQPFSMDTNNLIERLWQTLKYMALKGKSNKRMDFLLATLLGSMATFFTARQAEKSSGRRANWRLFESIAQHEAAAVMLQLAGSLEVVDPETGAAQVQSSSDPAVMYEVSLQHAHCSCPDSTGLLCKHIRAVARVLGGLEAWGLAVDSLREESAVEVGAAEAAAEAGAMDAPPPAMLLSWAV</sequence>
<protein>
    <submittedName>
        <fullName evidence="4">SWIM zinc finger domain containing</fullName>
    </submittedName>
</protein>
<keyword evidence="1" id="KW-0862">Zinc</keyword>
<name>A0A2P6VI91_9CHLO</name>
<evidence type="ECO:0000313" key="4">
    <source>
        <dbReference type="EMBL" id="PSC73813.1"/>
    </source>
</evidence>
<reference evidence="4 5" key="1">
    <citation type="journal article" date="2018" name="Plant J.">
        <title>Genome sequences of Chlorella sorokiniana UTEX 1602 and Micractinium conductrix SAG 241.80: implications to maltose excretion by a green alga.</title>
        <authorList>
            <person name="Arriola M.B."/>
            <person name="Velmurugan N."/>
            <person name="Zhang Y."/>
            <person name="Plunkett M.H."/>
            <person name="Hondzo H."/>
            <person name="Barney B.M."/>
        </authorList>
    </citation>
    <scope>NUCLEOTIDE SEQUENCE [LARGE SCALE GENOMIC DNA]</scope>
    <source>
        <strain evidence="4 5">SAG 241.80</strain>
    </source>
</reference>
<evidence type="ECO:0000256" key="2">
    <source>
        <dbReference type="SAM" id="Coils"/>
    </source>
</evidence>
<dbReference type="Pfam" id="PF10551">
    <property type="entry name" value="MULE"/>
    <property type="match status" value="1"/>
</dbReference>
<evidence type="ECO:0000259" key="3">
    <source>
        <dbReference type="PROSITE" id="PS50966"/>
    </source>
</evidence>
<feature type="coiled-coil region" evidence="2">
    <location>
        <begin position="403"/>
        <end position="430"/>
    </location>
</feature>
<comment type="caution">
    <text evidence="4">The sequence shown here is derived from an EMBL/GenBank/DDBJ whole genome shotgun (WGS) entry which is preliminary data.</text>
</comment>
<dbReference type="EMBL" id="LHPF02000006">
    <property type="protein sequence ID" value="PSC73813.1"/>
    <property type="molecule type" value="Genomic_DNA"/>
</dbReference>
<evidence type="ECO:0000256" key="1">
    <source>
        <dbReference type="PROSITE-ProRule" id="PRU00325"/>
    </source>
</evidence>
<gene>
    <name evidence="4" type="ORF">C2E20_2904</name>
</gene>
<accession>A0A2P6VI91</accession>
<dbReference type="Pfam" id="PF04434">
    <property type="entry name" value="SWIM"/>
    <property type="match status" value="1"/>
</dbReference>
<dbReference type="InterPro" id="IPR007527">
    <property type="entry name" value="Znf_SWIM"/>
</dbReference>
<keyword evidence="5" id="KW-1185">Reference proteome</keyword>
<keyword evidence="2" id="KW-0175">Coiled coil</keyword>
<feature type="domain" description="SWIM-type" evidence="3">
    <location>
        <begin position="564"/>
        <end position="594"/>
    </location>
</feature>
<dbReference type="GO" id="GO:0008270">
    <property type="term" value="F:zinc ion binding"/>
    <property type="evidence" value="ECO:0007669"/>
    <property type="project" value="UniProtKB-KW"/>
</dbReference>
<keyword evidence="1" id="KW-0863">Zinc-finger</keyword>
<dbReference type="Proteomes" id="UP000239649">
    <property type="component" value="Unassembled WGS sequence"/>
</dbReference>
<dbReference type="STRING" id="554055.A0A2P6VI91"/>
<dbReference type="PANTHER" id="PTHR33977:SF1">
    <property type="entry name" value="ZINC ION BINDING PROTEIN"/>
    <property type="match status" value="1"/>
</dbReference>
<dbReference type="OrthoDB" id="1886636at2759"/>
<proteinExistence type="predicted"/>
<keyword evidence="1" id="KW-0479">Metal-binding</keyword>
<evidence type="ECO:0000313" key="5">
    <source>
        <dbReference type="Proteomes" id="UP000239649"/>
    </source>
</evidence>
<dbReference type="AlphaFoldDB" id="A0A2P6VI91"/>